<name>A0A3Q9UXP6_9MICO</name>
<dbReference type="RefSeq" id="WP_127886505.1">
    <property type="nucleotide sequence ID" value="NZ_CP028137.1"/>
</dbReference>
<dbReference type="PANTHER" id="PTHR38011:SF11">
    <property type="entry name" value="2,5-DIAMINO-6-RIBOSYLAMINO-4(3H)-PYRIMIDINONE 5'-PHOSPHATE REDUCTASE"/>
    <property type="match status" value="1"/>
</dbReference>
<accession>A0A3Q9UXP6</accession>
<dbReference type="GO" id="GO:0009231">
    <property type="term" value="P:riboflavin biosynthetic process"/>
    <property type="evidence" value="ECO:0007669"/>
    <property type="project" value="InterPro"/>
</dbReference>
<dbReference type="PANTHER" id="PTHR38011">
    <property type="entry name" value="DIHYDROFOLATE REDUCTASE FAMILY PROTEIN (AFU_ORTHOLOGUE AFUA_8G06820)"/>
    <property type="match status" value="1"/>
</dbReference>
<dbReference type="Pfam" id="PF01872">
    <property type="entry name" value="RibD_C"/>
    <property type="match status" value="1"/>
</dbReference>
<gene>
    <name evidence="2" type="ORF">C1I64_05770</name>
</gene>
<evidence type="ECO:0000259" key="1">
    <source>
        <dbReference type="Pfam" id="PF01872"/>
    </source>
</evidence>
<evidence type="ECO:0000313" key="3">
    <source>
        <dbReference type="Proteomes" id="UP000285317"/>
    </source>
</evidence>
<organism evidence="2 3">
    <name type="scientific">Rathayibacter festucae DSM 15932</name>
    <dbReference type="NCBI Taxonomy" id="1328866"/>
    <lineage>
        <taxon>Bacteria</taxon>
        <taxon>Bacillati</taxon>
        <taxon>Actinomycetota</taxon>
        <taxon>Actinomycetes</taxon>
        <taxon>Micrococcales</taxon>
        <taxon>Microbacteriaceae</taxon>
        <taxon>Rathayibacter</taxon>
    </lineage>
</organism>
<dbReference type="KEGG" id="rfs:C1I64_05770"/>
<protein>
    <submittedName>
        <fullName evidence="2">Deaminase</fullName>
    </submittedName>
</protein>
<feature type="domain" description="Bacterial bifunctional deaminase-reductase C-terminal" evidence="1">
    <location>
        <begin position="5"/>
        <end position="182"/>
    </location>
</feature>
<dbReference type="InterPro" id="IPR050765">
    <property type="entry name" value="Riboflavin_Biosynth_HTPR"/>
</dbReference>
<dbReference type="GO" id="GO:0008703">
    <property type="term" value="F:5-amino-6-(5-phosphoribosylamino)uracil reductase activity"/>
    <property type="evidence" value="ECO:0007669"/>
    <property type="project" value="InterPro"/>
</dbReference>
<dbReference type="Gene3D" id="3.40.430.10">
    <property type="entry name" value="Dihydrofolate Reductase, subunit A"/>
    <property type="match status" value="1"/>
</dbReference>
<dbReference type="AlphaFoldDB" id="A0A3Q9UXP6"/>
<dbReference type="InterPro" id="IPR024072">
    <property type="entry name" value="DHFR-like_dom_sf"/>
</dbReference>
<sequence length="194" mass="20642">MRDLVYYIAASLDGCIADPAGDVSAFPTAPETLADLFERYPETCPAHLRAALGVTASPRRFDTVLLGRRTHAPAVDAGLVDGAYPHLRQIVVTHGRLPTSDRVETMAGDVRAQVAALKREPGRDIWLCGGGDLAAQLIEEIDEIQVKISPLLLGAGVPLFGGLPQPVTLEAVDLRALPGGVALATYRRRDSGQL</sequence>
<evidence type="ECO:0000313" key="2">
    <source>
        <dbReference type="EMBL" id="AZZ51600.1"/>
    </source>
</evidence>
<dbReference type="InterPro" id="IPR002734">
    <property type="entry name" value="RibDG_C"/>
</dbReference>
<dbReference type="SUPFAM" id="SSF53597">
    <property type="entry name" value="Dihydrofolate reductase-like"/>
    <property type="match status" value="1"/>
</dbReference>
<proteinExistence type="predicted"/>
<dbReference type="Proteomes" id="UP000285317">
    <property type="component" value="Chromosome"/>
</dbReference>
<dbReference type="EMBL" id="CP028137">
    <property type="protein sequence ID" value="AZZ51600.1"/>
    <property type="molecule type" value="Genomic_DNA"/>
</dbReference>
<reference evidence="2 3" key="1">
    <citation type="submission" date="2018-03" db="EMBL/GenBank/DDBJ databases">
        <title>Bacteriophage NCPPB3778 and a type I-E CRISPR drive the evolution of the US Biological Select Agent, Rathayibacter toxicus.</title>
        <authorList>
            <person name="Davis E.W.II."/>
            <person name="Tabima J.F."/>
            <person name="Weisberg A.J."/>
            <person name="Dantas Lopes L."/>
            <person name="Wiseman M.S."/>
            <person name="Wiseman M.S."/>
            <person name="Pupko T."/>
            <person name="Belcher M.S."/>
            <person name="Sechler A.J."/>
            <person name="Tancos M.A."/>
            <person name="Schroeder B.K."/>
            <person name="Murray T.D."/>
            <person name="Luster D.G."/>
            <person name="Schneider W.L."/>
            <person name="Rogers E."/>
            <person name="Andreote F.D."/>
            <person name="Grunwald N.J."/>
            <person name="Putnam M.L."/>
            <person name="Chang J.H."/>
        </authorList>
    </citation>
    <scope>NUCLEOTIDE SEQUENCE [LARGE SCALE GENOMIC DNA]</scope>
    <source>
        <strain evidence="2 3">DSM 15932</strain>
    </source>
</reference>